<reference evidence="1 2" key="1">
    <citation type="submission" date="2011-08" db="EMBL/GenBank/DDBJ databases">
        <title>The Genome Sequence of Clostridium hathewayi WAL-18680.</title>
        <authorList>
            <consortium name="The Broad Institute Genome Sequencing Platform"/>
            <person name="Earl A."/>
            <person name="Ward D."/>
            <person name="Feldgarden M."/>
            <person name="Gevers D."/>
            <person name="Finegold S.M."/>
            <person name="Summanen P.H."/>
            <person name="Molitoris D.R."/>
            <person name="Song M."/>
            <person name="Daigneault M."/>
            <person name="Allen-Vercoe E."/>
            <person name="Young S.K."/>
            <person name="Zeng Q."/>
            <person name="Gargeya S."/>
            <person name="Fitzgerald M."/>
            <person name="Haas B."/>
            <person name="Abouelleil A."/>
            <person name="Alvarado L."/>
            <person name="Arachchi H.M."/>
            <person name="Berlin A."/>
            <person name="Brown A."/>
            <person name="Chapman S.B."/>
            <person name="Chen Z."/>
            <person name="Dunbar C."/>
            <person name="Freedman E."/>
            <person name="Gearin G."/>
            <person name="Gellesch M."/>
            <person name="Goldberg J."/>
            <person name="Griggs A."/>
            <person name="Gujja S."/>
            <person name="Heiman D."/>
            <person name="Howarth C."/>
            <person name="Larson L."/>
            <person name="Lui A."/>
            <person name="MacDonald P.J.P."/>
            <person name="Montmayeur A."/>
            <person name="Murphy C."/>
            <person name="Neiman D."/>
            <person name="Pearson M."/>
            <person name="Priest M."/>
            <person name="Roberts A."/>
            <person name="Saif S."/>
            <person name="Shea T."/>
            <person name="Shenoy N."/>
            <person name="Sisk P."/>
            <person name="Stolte C."/>
            <person name="Sykes S."/>
            <person name="Wortman J."/>
            <person name="Nusbaum C."/>
            <person name="Birren B."/>
        </authorList>
    </citation>
    <scope>NUCLEOTIDE SEQUENCE [LARGE SCALE GENOMIC DNA]</scope>
    <source>
        <strain evidence="1 2">WAL-18680</strain>
    </source>
</reference>
<dbReference type="AlphaFoldDB" id="G5IDI1"/>
<name>G5IDI1_9FIRM</name>
<dbReference type="SUPFAM" id="SSF52172">
    <property type="entry name" value="CheY-like"/>
    <property type="match status" value="1"/>
</dbReference>
<dbReference type="Proteomes" id="UP000005384">
    <property type="component" value="Unassembled WGS sequence"/>
</dbReference>
<protein>
    <recommendedName>
        <fullName evidence="3">Stage 0 sporulation protein A homolog</fullName>
    </recommendedName>
</protein>
<gene>
    <name evidence="1" type="ORF">HMPREF9473_01558</name>
</gene>
<feature type="non-terminal residue" evidence="1">
    <location>
        <position position="1"/>
    </location>
</feature>
<evidence type="ECO:0000313" key="1">
    <source>
        <dbReference type="EMBL" id="EHI60473.1"/>
    </source>
</evidence>
<keyword evidence="2" id="KW-1185">Reference proteome</keyword>
<organism evidence="1 2">
    <name type="scientific">Hungatella hathewayi WAL-18680</name>
    <dbReference type="NCBI Taxonomy" id="742737"/>
    <lineage>
        <taxon>Bacteria</taxon>
        <taxon>Bacillati</taxon>
        <taxon>Bacillota</taxon>
        <taxon>Clostridia</taxon>
        <taxon>Lachnospirales</taxon>
        <taxon>Lachnospiraceae</taxon>
        <taxon>Hungatella</taxon>
    </lineage>
</organism>
<accession>G5IDI1</accession>
<dbReference type="EMBL" id="ADLN01000019">
    <property type="protein sequence ID" value="EHI60473.1"/>
    <property type="molecule type" value="Genomic_DNA"/>
</dbReference>
<dbReference type="HOGENOM" id="CLU_3361256_0_0_9"/>
<sequence length="35" mass="3888">KSLESGMNGHLSKPIEVEKLLRELERCMNGGCQIS</sequence>
<dbReference type="InterPro" id="IPR011006">
    <property type="entry name" value="CheY-like_superfamily"/>
</dbReference>
<proteinExistence type="predicted"/>
<evidence type="ECO:0008006" key="3">
    <source>
        <dbReference type="Google" id="ProtNLM"/>
    </source>
</evidence>
<comment type="caution">
    <text evidence="1">The sequence shown here is derived from an EMBL/GenBank/DDBJ whole genome shotgun (WGS) entry which is preliminary data.</text>
</comment>
<evidence type="ECO:0000313" key="2">
    <source>
        <dbReference type="Proteomes" id="UP000005384"/>
    </source>
</evidence>